<dbReference type="eggNOG" id="KOG3696">
    <property type="taxonomic scope" value="Eukaryota"/>
</dbReference>
<feature type="compositionally biased region" description="Basic and acidic residues" evidence="2">
    <location>
        <begin position="140"/>
        <end position="166"/>
    </location>
</feature>
<feature type="region of interest" description="Disordered" evidence="2">
    <location>
        <begin position="498"/>
        <end position="517"/>
    </location>
</feature>
<dbReference type="PANTHER" id="PTHR12366">
    <property type="entry name" value="ASPARTYL/ASPARAGINYL BETA-HYDROXYLASE"/>
    <property type="match status" value="1"/>
</dbReference>
<dbReference type="STRING" id="121224.E0VRY0"/>
<feature type="region of interest" description="Disordered" evidence="2">
    <location>
        <begin position="331"/>
        <end position="356"/>
    </location>
</feature>
<feature type="compositionally biased region" description="Polar residues" evidence="2">
    <location>
        <begin position="331"/>
        <end position="341"/>
    </location>
</feature>
<feature type="compositionally biased region" description="Acidic residues" evidence="2">
    <location>
        <begin position="739"/>
        <end position="752"/>
    </location>
</feature>
<dbReference type="Proteomes" id="UP000009046">
    <property type="component" value="Unassembled WGS sequence"/>
</dbReference>
<dbReference type="InterPro" id="IPR027443">
    <property type="entry name" value="IPNS-like_sf"/>
</dbReference>
<feature type="compositionally biased region" description="Acidic residues" evidence="2">
    <location>
        <begin position="663"/>
        <end position="687"/>
    </location>
</feature>
<feature type="region of interest" description="Disordered" evidence="2">
    <location>
        <begin position="220"/>
        <end position="300"/>
    </location>
</feature>
<feature type="compositionally biased region" description="Acidic residues" evidence="2">
    <location>
        <begin position="500"/>
        <end position="516"/>
    </location>
</feature>
<accession>E0VRY0</accession>
<dbReference type="VEuPathDB" id="VectorBase:PHUM407110"/>
<feature type="region of interest" description="Disordered" evidence="2">
    <location>
        <begin position="97"/>
        <end position="179"/>
    </location>
</feature>
<feature type="region of interest" description="Disordered" evidence="2">
    <location>
        <begin position="1"/>
        <end position="26"/>
    </location>
</feature>
<organism>
    <name type="scientific">Pediculus humanus subsp. corporis</name>
    <name type="common">Body louse</name>
    <dbReference type="NCBI Taxonomy" id="121224"/>
    <lineage>
        <taxon>Eukaryota</taxon>
        <taxon>Metazoa</taxon>
        <taxon>Ecdysozoa</taxon>
        <taxon>Arthropoda</taxon>
        <taxon>Hexapoda</taxon>
        <taxon>Insecta</taxon>
        <taxon>Pterygota</taxon>
        <taxon>Neoptera</taxon>
        <taxon>Paraneoptera</taxon>
        <taxon>Psocodea</taxon>
        <taxon>Troctomorpha</taxon>
        <taxon>Phthiraptera</taxon>
        <taxon>Anoplura</taxon>
        <taxon>Pediculidae</taxon>
        <taxon>Pediculus</taxon>
    </lineage>
</organism>
<evidence type="ECO:0000256" key="2">
    <source>
        <dbReference type="SAM" id="MobiDB-lite"/>
    </source>
</evidence>
<protein>
    <submittedName>
        <fullName evidence="5 6">Aspartyl/asparaginyl beta-hydroxylase, putative</fullName>
        <ecNumber evidence="5">1.14.11.16</ecNumber>
    </submittedName>
</protein>
<dbReference type="RefSeq" id="XP_002428874.1">
    <property type="nucleotide sequence ID" value="XM_002428829.1"/>
</dbReference>
<feature type="compositionally biased region" description="Acidic residues" evidence="2">
    <location>
        <begin position="589"/>
        <end position="648"/>
    </location>
</feature>
<dbReference type="Pfam" id="PF05118">
    <property type="entry name" value="Asp_Arg_Hydrox"/>
    <property type="match status" value="1"/>
</dbReference>
<dbReference type="GeneID" id="8234019"/>
<dbReference type="InParanoid" id="E0VRY0"/>
<dbReference type="KEGG" id="phu:Phum_PHUM407110"/>
<dbReference type="SUPFAM" id="SSF51197">
    <property type="entry name" value="Clavaminate synthase-like"/>
    <property type="match status" value="1"/>
</dbReference>
<reference evidence="5" key="2">
    <citation type="submission" date="2007-04" db="EMBL/GenBank/DDBJ databases">
        <title>The genome of the human body louse.</title>
        <authorList>
            <consortium name="The Human Body Louse Genome Consortium"/>
            <person name="Kirkness E."/>
            <person name="Walenz B."/>
            <person name="Hass B."/>
            <person name="Bruggner R."/>
            <person name="Strausberg R."/>
        </authorList>
    </citation>
    <scope>NUCLEOTIDE SEQUENCE</scope>
    <source>
        <strain evidence="5">USDA</strain>
    </source>
</reference>
<evidence type="ECO:0000313" key="7">
    <source>
        <dbReference type="Proteomes" id="UP000009046"/>
    </source>
</evidence>
<reference evidence="6" key="3">
    <citation type="submission" date="2021-02" db="UniProtKB">
        <authorList>
            <consortium name="EnsemblMetazoa"/>
        </authorList>
    </citation>
    <scope>IDENTIFICATION</scope>
    <source>
        <strain evidence="6">USDA</strain>
    </source>
</reference>
<keyword evidence="3" id="KW-1133">Transmembrane helix</keyword>
<dbReference type="SUPFAM" id="SSF48452">
    <property type="entry name" value="TPR-like"/>
    <property type="match status" value="1"/>
</dbReference>
<feature type="region of interest" description="Disordered" evidence="2">
    <location>
        <begin position="409"/>
        <end position="434"/>
    </location>
</feature>
<gene>
    <name evidence="6" type="primary">8234019</name>
    <name evidence="5" type="ORF">Phum_PHUM407110</name>
</gene>
<evidence type="ECO:0000313" key="5">
    <source>
        <dbReference type="EMBL" id="EEB16136.1"/>
    </source>
</evidence>
<comment type="similarity">
    <text evidence="1">Belongs to the aspartyl/asparaginyl beta-hydroxylase family.</text>
</comment>
<dbReference type="EnsemblMetazoa" id="PHUM407110-RA">
    <property type="protein sequence ID" value="PHUM407110-PA"/>
    <property type="gene ID" value="PHUM407110"/>
</dbReference>
<dbReference type="Gene3D" id="2.60.120.330">
    <property type="entry name" value="B-lactam Antibiotic, Isopenicillin N Synthase, Chain"/>
    <property type="match status" value="1"/>
</dbReference>
<dbReference type="GO" id="GO:0005783">
    <property type="term" value="C:endoplasmic reticulum"/>
    <property type="evidence" value="ECO:0007669"/>
    <property type="project" value="TreeGrafter"/>
</dbReference>
<evidence type="ECO:0000256" key="1">
    <source>
        <dbReference type="ARBA" id="ARBA00007730"/>
    </source>
</evidence>
<name>E0VRY0_PEDHC</name>
<feature type="compositionally biased region" description="Basic and acidic residues" evidence="2">
    <location>
        <begin position="572"/>
        <end position="588"/>
    </location>
</feature>
<dbReference type="eggNOG" id="KOG1181">
    <property type="taxonomic scope" value="Eukaryota"/>
</dbReference>
<dbReference type="CTD" id="8234019"/>
<feature type="transmembrane region" description="Helical" evidence="3">
    <location>
        <begin position="46"/>
        <end position="64"/>
    </location>
</feature>
<dbReference type="InterPro" id="IPR007803">
    <property type="entry name" value="Asp/Arg/Pro-Hydrxlase"/>
</dbReference>
<proteinExistence type="inferred from homology"/>
<feature type="domain" description="Aspartyl/asparaginy/proline hydroxylase" evidence="4">
    <location>
        <begin position="1055"/>
        <end position="1208"/>
    </location>
</feature>
<evidence type="ECO:0000256" key="3">
    <source>
        <dbReference type="SAM" id="Phobius"/>
    </source>
</evidence>
<feature type="compositionally biased region" description="Acidic residues" evidence="2">
    <location>
        <begin position="277"/>
        <end position="295"/>
    </location>
</feature>
<keyword evidence="5" id="KW-0560">Oxidoreductase</keyword>
<feature type="region of interest" description="Disordered" evidence="2">
    <location>
        <begin position="572"/>
        <end position="801"/>
    </location>
</feature>
<dbReference type="InterPro" id="IPR039038">
    <property type="entry name" value="ASPH"/>
</dbReference>
<feature type="compositionally biased region" description="Basic and acidic residues" evidence="2">
    <location>
        <begin position="424"/>
        <end position="434"/>
    </location>
</feature>
<evidence type="ECO:0000259" key="4">
    <source>
        <dbReference type="Pfam" id="PF05118"/>
    </source>
</evidence>
<dbReference type="FunCoup" id="E0VRY0">
    <property type="interactions" value="383"/>
</dbReference>
<dbReference type="GO" id="GO:0062101">
    <property type="term" value="F:peptidyl-aspartic acid 3-dioxygenase activity"/>
    <property type="evidence" value="ECO:0007669"/>
    <property type="project" value="UniProtKB-EC"/>
</dbReference>
<dbReference type="EC" id="1.14.11.16" evidence="5"/>
<dbReference type="HOGENOM" id="CLU_268662_0_0_1"/>
<dbReference type="InterPro" id="IPR011990">
    <property type="entry name" value="TPR-like_helical_dom_sf"/>
</dbReference>
<evidence type="ECO:0000313" key="6">
    <source>
        <dbReference type="EnsemblMetazoa" id="PHUM407110-PA"/>
    </source>
</evidence>
<dbReference type="AlphaFoldDB" id="E0VRY0"/>
<keyword evidence="7" id="KW-1185">Reference proteome</keyword>
<feature type="compositionally biased region" description="Acidic residues" evidence="2">
    <location>
        <begin position="342"/>
        <end position="354"/>
    </location>
</feature>
<keyword evidence="3" id="KW-0472">Membrane</keyword>
<feature type="compositionally biased region" description="Acidic residues" evidence="2">
    <location>
        <begin position="232"/>
        <end position="264"/>
    </location>
</feature>
<dbReference type="Gene3D" id="1.25.40.10">
    <property type="entry name" value="Tetratricopeptide repeat domain"/>
    <property type="match status" value="1"/>
</dbReference>
<dbReference type="OrthoDB" id="438431at2759"/>
<sequence length="1221" mass="140470">MGSDGDSGNKFKSDGHNKKNSFSNDQGERIHVQNDVGVGGNSCVKIIFFCFFGLLVGAVGLIYIHSQGSTDVDLPSIEESRFAEYFTGWLDETVDDHKDESHEPEVNNYEFGESHEDGDEDDDNVPNSSSYDDDDDDDGVRDSENDKIQDQGSEEKFASEERKESDETSTLQDGKKKRNDVKPREIFSFNDEYFENVRKNLEKNKILKTYKNNINVLHKTTAEQNQPHGNDLEDVEDGENISDDEDVEDGENVSDAEDIDDSENISDAKQIENSENISDDEDIEDSENISDDEDTDKSIKIDDDNIKKTINTKSEEVIEKGNEVENNINDKSLKSQIINESTTDDDSVGSDEDSNEGKLIEDNIETEKQNFNFNNFINFNYNLGYDEIEDSEENTDAENDEVLYNNNKEISHDDDIDENNENNNDNKEIENSESRRVAVKVGVGIALIIVAHLVLVQKWKTRESTSGDYEESKIANSEPPVISRKQTLIPQDVLLNQENNIEDEGEEEDEEEEEESTINYSFCVNPFETSLKKNDDDDDDLTGIKTDREMNEFEKEMGKKIYDYMKSDKVDLKENYGNKTNIYERHREEEEEEEMSEDLGEEEEEEEELSEDLEEEEVSEDLGEEEEEVDDDENLEEEEEENYSDNDEQYNNNNNNKYKYEDNDNDYDEYDYDEDEDVEDEEEDNDNYLEKNNRITLEPPNKYLTTESSSSSSSPPIPPPRTNKRGGGLSAEENLNENNEFENDSIEGEDHDEEVKPDEYSNTFDRDEEERGGGGPGEEEEEGGGGPEGGPGEEEEEEEWSFRKDFKYAEEQFQNNPQEALRTYEKILMEKPNLIKALVGRAKALDHMAEKQKSNAYLKQGIVAYKNVLLNHGSKLDDDTYKKLAEVCIARMRFGGHLVLAIEVHKALIARFPNNPKYRNALAVSYLMLNNIEPARKVLKETLKRWPTDGFALVHYGFILKTTDNNLEEGSQLLMKGIQTREDGVIDGMFFFHLGDALNRLGRANEAIKWYDIGVQEGLFLNRYQRSLYNIKRLKSQPWWTIEETTYREFFKKLEKNWKEIRKEGLDLLNLKGNNLFKVESEKLTDVGDWRQLDLFIRGRQQASCKRAPITCSLVSSFKPASSCTRGQIKFSVMHPNTHVWPHCGPTNCRLRSHLGLVVPKNTYIRVAEETRTWEEGKIIVFDDSFEHEVWHNGTSLRLVLIVDVWHPEVTLHEQKTLSPI</sequence>
<dbReference type="EMBL" id="DS235634">
    <property type="protein sequence ID" value="EEB16136.1"/>
    <property type="molecule type" value="Genomic_DNA"/>
</dbReference>
<reference evidence="5" key="1">
    <citation type="submission" date="2007-04" db="EMBL/GenBank/DDBJ databases">
        <title>Annotation of Pediculus humanus corporis strain USDA.</title>
        <authorList>
            <person name="Kirkness E."/>
            <person name="Hannick L."/>
            <person name="Hass B."/>
            <person name="Bruggner R."/>
            <person name="Lawson D."/>
            <person name="Bidwell S."/>
            <person name="Joardar V."/>
            <person name="Caler E."/>
            <person name="Walenz B."/>
            <person name="Inman J."/>
            <person name="Schobel S."/>
            <person name="Galinsky K."/>
            <person name="Amedeo P."/>
            <person name="Strausberg R."/>
        </authorList>
    </citation>
    <scope>NUCLEOTIDE SEQUENCE</scope>
    <source>
        <strain evidence="5">USDA</strain>
    </source>
</reference>
<keyword evidence="3" id="KW-0812">Transmembrane</keyword>
<feature type="compositionally biased region" description="Basic and acidic residues" evidence="2">
    <location>
        <begin position="7"/>
        <end position="17"/>
    </location>
</feature>
<dbReference type="PANTHER" id="PTHR12366:SF29">
    <property type="entry name" value="ASPARTYL BETA-HYDROXYLASE, ISOFORM L"/>
    <property type="match status" value="1"/>
</dbReference>
<dbReference type="EMBL" id="AAZO01004905">
    <property type="status" value="NOT_ANNOTATED_CDS"/>
    <property type="molecule type" value="Genomic_DNA"/>
</dbReference>